<dbReference type="InterPro" id="IPR035965">
    <property type="entry name" value="PAS-like_dom_sf"/>
</dbReference>
<feature type="domain" description="PAS" evidence="11">
    <location>
        <begin position="84"/>
        <end position="154"/>
    </location>
</feature>
<evidence type="ECO:0000256" key="9">
    <source>
        <dbReference type="SAM" id="Phobius"/>
    </source>
</evidence>
<dbReference type="InterPro" id="IPR013767">
    <property type="entry name" value="PAS_fold"/>
</dbReference>
<evidence type="ECO:0000256" key="5">
    <source>
        <dbReference type="ARBA" id="ARBA00022741"/>
    </source>
</evidence>
<dbReference type="Gene3D" id="3.30.565.10">
    <property type="entry name" value="Histidine kinase-like ATPase, C-terminal domain"/>
    <property type="match status" value="1"/>
</dbReference>
<evidence type="ECO:0000256" key="7">
    <source>
        <dbReference type="ARBA" id="ARBA00022840"/>
    </source>
</evidence>
<dbReference type="CDD" id="cd00082">
    <property type="entry name" value="HisKA"/>
    <property type="match status" value="1"/>
</dbReference>
<proteinExistence type="predicted"/>
<dbReference type="Gene3D" id="1.10.287.130">
    <property type="match status" value="1"/>
</dbReference>
<evidence type="ECO:0000256" key="4">
    <source>
        <dbReference type="ARBA" id="ARBA00022679"/>
    </source>
</evidence>
<dbReference type="SUPFAM" id="SSF55874">
    <property type="entry name" value="ATPase domain of HSP90 chaperone/DNA topoisomerase II/histidine kinase"/>
    <property type="match status" value="1"/>
</dbReference>
<feature type="domain" description="PAC" evidence="12">
    <location>
        <begin position="157"/>
        <end position="209"/>
    </location>
</feature>
<keyword evidence="7" id="KW-0067">ATP-binding</keyword>
<dbReference type="InterPro" id="IPR036097">
    <property type="entry name" value="HisK_dim/P_sf"/>
</dbReference>
<keyword evidence="9" id="KW-0812">Transmembrane</keyword>
<dbReference type="Pfam" id="PF02518">
    <property type="entry name" value="HATPase_c"/>
    <property type="match status" value="1"/>
</dbReference>
<keyword evidence="6" id="KW-0418">Kinase</keyword>
<feature type="domain" description="Histidine kinase" evidence="10">
    <location>
        <begin position="350"/>
        <end position="566"/>
    </location>
</feature>
<evidence type="ECO:0000256" key="6">
    <source>
        <dbReference type="ARBA" id="ARBA00022777"/>
    </source>
</evidence>
<dbReference type="PRINTS" id="PR00344">
    <property type="entry name" value="BCTRLSENSOR"/>
</dbReference>
<keyword evidence="5" id="KW-0547">Nucleotide-binding</keyword>
<evidence type="ECO:0000259" key="10">
    <source>
        <dbReference type="PROSITE" id="PS50109"/>
    </source>
</evidence>
<keyword evidence="9" id="KW-0472">Membrane</keyword>
<dbReference type="InterPro" id="IPR003594">
    <property type="entry name" value="HATPase_dom"/>
</dbReference>
<dbReference type="SUPFAM" id="SSF47384">
    <property type="entry name" value="Homodimeric domain of signal transducing histidine kinase"/>
    <property type="match status" value="1"/>
</dbReference>
<dbReference type="SMART" id="SM00387">
    <property type="entry name" value="HATPase_c"/>
    <property type="match status" value="1"/>
</dbReference>
<dbReference type="RefSeq" id="WP_200349143.1">
    <property type="nucleotide sequence ID" value="NZ_BAABHZ010000005.1"/>
</dbReference>
<organism evidence="13 14">
    <name type="scientific">Luteolibacter yonseiensis</name>
    <dbReference type="NCBI Taxonomy" id="1144680"/>
    <lineage>
        <taxon>Bacteria</taxon>
        <taxon>Pseudomonadati</taxon>
        <taxon>Verrucomicrobiota</taxon>
        <taxon>Verrucomicrobiia</taxon>
        <taxon>Verrucomicrobiales</taxon>
        <taxon>Verrucomicrobiaceae</taxon>
        <taxon>Luteolibacter</taxon>
    </lineage>
</organism>
<dbReference type="Pfam" id="PF00512">
    <property type="entry name" value="HisKA"/>
    <property type="match status" value="1"/>
</dbReference>
<dbReference type="PANTHER" id="PTHR43065">
    <property type="entry name" value="SENSOR HISTIDINE KINASE"/>
    <property type="match status" value="1"/>
</dbReference>
<evidence type="ECO:0000256" key="1">
    <source>
        <dbReference type="ARBA" id="ARBA00000085"/>
    </source>
</evidence>
<comment type="catalytic activity">
    <reaction evidence="1">
        <text>ATP + protein L-histidine = ADP + protein N-phospho-L-histidine.</text>
        <dbReference type="EC" id="2.7.13.3"/>
    </reaction>
</comment>
<dbReference type="PANTHER" id="PTHR43065:SF42">
    <property type="entry name" value="TWO-COMPONENT SENSOR PPRA"/>
    <property type="match status" value="1"/>
</dbReference>
<dbReference type="SUPFAM" id="SSF55785">
    <property type="entry name" value="PYP-like sensor domain (PAS domain)"/>
    <property type="match status" value="2"/>
</dbReference>
<keyword evidence="8" id="KW-0902">Two-component regulatory system</keyword>
<dbReference type="EC" id="2.7.13.3" evidence="2"/>
<dbReference type="InterPro" id="IPR000700">
    <property type="entry name" value="PAS-assoc_C"/>
</dbReference>
<comment type="caution">
    <text evidence="13">The sequence shown here is derived from an EMBL/GenBank/DDBJ whole genome shotgun (WGS) entry which is preliminary data.</text>
</comment>
<keyword evidence="14" id="KW-1185">Reference proteome</keyword>
<dbReference type="Gene3D" id="3.30.450.20">
    <property type="entry name" value="PAS domain"/>
    <property type="match status" value="2"/>
</dbReference>
<dbReference type="InterPro" id="IPR001610">
    <property type="entry name" value="PAC"/>
</dbReference>
<name>A0A934R287_9BACT</name>
<dbReference type="GO" id="GO:0006355">
    <property type="term" value="P:regulation of DNA-templated transcription"/>
    <property type="evidence" value="ECO:0007669"/>
    <property type="project" value="InterPro"/>
</dbReference>
<keyword evidence="3" id="KW-0597">Phosphoprotein</keyword>
<dbReference type="AlphaFoldDB" id="A0A934R287"/>
<dbReference type="CDD" id="cd00130">
    <property type="entry name" value="PAS"/>
    <property type="match status" value="2"/>
</dbReference>
<dbReference type="InterPro" id="IPR004358">
    <property type="entry name" value="Sig_transdc_His_kin-like_C"/>
</dbReference>
<dbReference type="InterPro" id="IPR005467">
    <property type="entry name" value="His_kinase_dom"/>
</dbReference>
<dbReference type="EMBL" id="JAENIK010000001">
    <property type="protein sequence ID" value="MBK1814185.1"/>
    <property type="molecule type" value="Genomic_DNA"/>
</dbReference>
<evidence type="ECO:0000256" key="2">
    <source>
        <dbReference type="ARBA" id="ARBA00012438"/>
    </source>
</evidence>
<dbReference type="NCBIfam" id="TIGR00229">
    <property type="entry name" value="sensory_box"/>
    <property type="match status" value="2"/>
</dbReference>
<dbReference type="PROSITE" id="PS50112">
    <property type="entry name" value="PAS"/>
    <property type="match status" value="1"/>
</dbReference>
<dbReference type="SMART" id="SM00388">
    <property type="entry name" value="HisKA"/>
    <property type="match status" value="1"/>
</dbReference>
<evidence type="ECO:0000259" key="11">
    <source>
        <dbReference type="PROSITE" id="PS50112"/>
    </source>
</evidence>
<dbReference type="Proteomes" id="UP000600139">
    <property type="component" value="Unassembled WGS sequence"/>
</dbReference>
<dbReference type="GO" id="GO:0000155">
    <property type="term" value="F:phosphorelay sensor kinase activity"/>
    <property type="evidence" value="ECO:0007669"/>
    <property type="project" value="InterPro"/>
</dbReference>
<dbReference type="SMART" id="SM00091">
    <property type="entry name" value="PAS"/>
    <property type="match status" value="2"/>
</dbReference>
<evidence type="ECO:0000313" key="14">
    <source>
        <dbReference type="Proteomes" id="UP000600139"/>
    </source>
</evidence>
<dbReference type="InterPro" id="IPR000014">
    <property type="entry name" value="PAS"/>
</dbReference>
<dbReference type="SMART" id="SM00086">
    <property type="entry name" value="PAC"/>
    <property type="match status" value="2"/>
</dbReference>
<evidence type="ECO:0000313" key="13">
    <source>
        <dbReference type="EMBL" id="MBK1814185.1"/>
    </source>
</evidence>
<evidence type="ECO:0000256" key="8">
    <source>
        <dbReference type="ARBA" id="ARBA00023012"/>
    </source>
</evidence>
<protein>
    <recommendedName>
        <fullName evidence="2">histidine kinase</fullName>
        <ecNumber evidence="2">2.7.13.3</ecNumber>
    </recommendedName>
</protein>
<feature type="transmembrane region" description="Helical" evidence="9">
    <location>
        <begin position="49"/>
        <end position="70"/>
    </location>
</feature>
<dbReference type="PROSITE" id="PS50109">
    <property type="entry name" value="HIS_KIN"/>
    <property type="match status" value="1"/>
</dbReference>
<dbReference type="Pfam" id="PF08448">
    <property type="entry name" value="PAS_4"/>
    <property type="match status" value="1"/>
</dbReference>
<evidence type="ECO:0000256" key="3">
    <source>
        <dbReference type="ARBA" id="ARBA00022553"/>
    </source>
</evidence>
<dbReference type="InterPro" id="IPR013656">
    <property type="entry name" value="PAS_4"/>
</dbReference>
<accession>A0A934R287</accession>
<reference evidence="13" key="1">
    <citation type="submission" date="2021-01" db="EMBL/GenBank/DDBJ databases">
        <title>Modified the classification status of verrucomicrobia.</title>
        <authorList>
            <person name="Feng X."/>
        </authorList>
    </citation>
    <scope>NUCLEOTIDE SEQUENCE</scope>
    <source>
        <strain evidence="13">JCM 18052</strain>
    </source>
</reference>
<dbReference type="PROSITE" id="PS50113">
    <property type="entry name" value="PAC"/>
    <property type="match status" value="1"/>
</dbReference>
<keyword evidence="9" id="KW-1133">Transmembrane helix</keyword>
<dbReference type="InterPro" id="IPR003661">
    <property type="entry name" value="HisK_dim/P_dom"/>
</dbReference>
<sequence>MGVLTATSAFSADAGMAAEATPEAASPPPDVTDLFESGAGKLLDKHPNLILSIAIATLMQSLLIAALLIHSRRRQAAEERLRISEERYRTVIESQREMVCRYREDTTLTFVNDAYCRYFGKSREDLLGKKFLSFIPVSGRDTILQAVRTMTETKRPISQEHQVILSDGKIAWMTWDDYPIFNDAGKIDEFQCLGRDISVQRQAVEELRQSEERFSGVFHGSPTAISIIRQADGRLLDVNPSWEKMYEISREQALGRTPVELGMFDTRAAKKRFKSFLISAKPLLGFEQSTRTPTGGRRWMNISTQLVLLGGEPCFIVMSKNITDQFEAEETRKSLARATRVALLGEFVASIAHEINQPLGAILSNAETAEILLQLREPSISEVRQILEDIRRDDLRASETINRVRSLITQGECRMVPLDINEVLRGVVKLIAHDVRRRGVSVVTQITPDLPLAAGDRVQIEQILLNLMLNAMDASAGTPMTRRTLTLSTVLKSDGWVEISVADNGHGIPPEMLPRIFESFYSSKSNGMGLGLSLARSISEAHGGSITAENNSPCGATFRLVLPVHTEKPDL</sequence>
<dbReference type="InterPro" id="IPR036890">
    <property type="entry name" value="HATPase_C_sf"/>
</dbReference>
<evidence type="ECO:0000259" key="12">
    <source>
        <dbReference type="PROSITE" id="PS50113"/>
    </source>
</evidence>
<dbReference type="Pfam" id="PF00989">
    <property type="entry name" value="PAS"/>
    <property type="match status" value="1"/>
</dbReference>
<dbReference type="GO" id="GO:0005524">
    <property type="term" value="F:ATP binding"/>
    <property type="evidence" value="ECO:0007669"/>
    <property type="project" value="UniProtKB-KW"/>
</dbReference>
<keyword evidence="4" id="KW-0808">Transferase</keyword>
<gene>
    <name evidence="13" type="ORF">JIN84_00995</name>
</gene>